<comment type="caution">
    <text evidence="3">The sequence shown here is derived from an EMBL/GenBank/DDBJ whole genome shotgun (WGS) entry which is preliminary data.</text>
</comment>
<feature type="region of interest" description="Disordered" evidence="1">
    <location>
        <begin position="741"/>
        <end position="913"/>
    </location>
</feature>
<evidence type="ECO:0000256" key="1">
    <source>
        <dbReference type="SAM" id="MobiDB-lite"/>
    </source>
</evidence>
<evidence type="ECO:0000313" key="3">
    <source>
        <dbReference type="EMBL" id="KAF9463539.1"/>
    </source>
</evidence>
<feature type="compositionally biased region" description="Pro residues" evidence="1">
    <location>
        <begin position="153"/>
        <end position="163"/>
    </location>
</feature>
<dbReference type="GO" id="GO:0032955">
    <property type="term" value="P:regulation of division septum assembly"/>
    <property type="evidence" value="ECO:0007669"/>
    <property type="project" value="TreeGrafter"/>
</dbReference>
<feature type="compositionally biased region" description="Low complexity" evidence="1">
    <location>
        <begin position="211"/>
        <end position="233"/>
    </location>
</feature>
<proteinExistence type="predicted"/>
<feature type="compositionally biased region" description="Pro residues" evidence="1">
    <location>
        <begin position="201"/>
        <end position="210"/>
    </location>
</feature>
<organism evidence="3 4">
    <name type="scientific">Collybia nuda</name>
    <dbReference type="NCBI Taxonomy" id="64659"/>
    <lineage>
        <taxon>Eukaryota</taxon>
        <taxon>Fungi</taxon>
        <taxon>Dikarya</taxon>
        <taxon>Basidiomycota</taxon>
        <taxon>Agaricomycotina</taxon>
        <taxon>Agaricomycetes</taxon>
        <taxon>Agaricomycetidae</taxon>
        <taxon>Agaricales</taxon>
        <taxon>Tricholomatineae</taxon>
        <taxon>Clitocybaceae</taxon>
        <taxon>Collybia</taxon>
    </lineage>
</organism>
<dbReference type="GO" id="GO:0031991">
    <property type="term" value="P:regulation of actomyosin contractile ring contraction"/>
    <property type="evidence" value="ECO:0007669"/>
    <property type="project" value="TreeGrafter"/>
</dbReference>
<dbReference type="SUPFAM" id="SSF103657">
    <property type="entry name" value="BAR/IMD domain-like"/>
    <property type="match status" value="1"/>
</dbReference>
<dbReference type="GO" id="GO:0005737">
    <property type="term" value="C:cytoplasm"/>
    <property type="evidence" value="ECO:0007669"/>
    <property type="project" value="TreeGrafter"/>
</dbReference>
<dbReference type="OrthoDB" id="10256089at2759"/>
<dbReference type="Gene3D" id="1.20.900.10">
    <property type="entry name" value="Dbl homology (DH) domain"/>
    <property type="match status" value="1"/>
</dbReference>
<feature type="compositionally biased region" description="Polar residues" evidence="1">
    <location>
        <begin position="741"/>
        <end position="760"/>
    </location>
</feature>
<feature type="compositionally biased region" description="Low complexity" evidence="1">
    <location>
        <begin position="874"/>
        <end position="883"/>
    </location>
</feature>
<dbReference type="GO" id="GO:0005085">
    <property type="term" value="F:guanyl-nucleotide exchange factor activity"/>
    <property type="evidence" value="ECO:0007669"/>
    <property type="project" value="InterPro"/>
</dbReference>
<dbReference type="PANTHER" id="PTHR22834">
    <property type="entry name" value="NUCLEAR FUSION PROTEIN FUS2"/>
    <property type="match status" value="1"/>
</dbReference>
<dbReference type="InterPro" id="IPR035899">
    <property type="entry name" value="DBL_dom_sf"/>
</dbReference>
<gene>
    <name evidence="3" type="ORF">BDZ94DRAFT_1192610</name>
</gene>
<dbReference type="InterPro" id="IPR027267">
    <property type="entry name" value="AH/BAR_dom_sf"/>
</dbReference>
<feature type="compositionally biased region" description="Low complexity" evidence="1">
    <location>
        <begin position="57"/>
        <end position="79"/>
    </location>
</feature>
<dbReference type="SMART" id="SM00325">
    <property type="entry name" value="RhoGEF"/>
    <property type="match status" value="1"/>
</dbReference>
<dbReference type="Proteomes" id="UP000807353">
    <property type="component" value="Unassembled WGS sequence"/>
</dbReference>
<dbReference type="CDD" id="cd00160">
    <property type="entry name" value="RhoGEF"/>
    <property type="match status" value="1"/>
</dbReference>
<dbReference type="Pfam" id="PF00621">
    <property type="entry name" value="RhoGEF"/>
    <property type="match status" value="1"/>
</dbReference>
<accession>A0A9P6CK68</accession>
<dbReference type="PROSITE" id="PS50010">
    <property type="entry name" value="DH_2"/>
    <property type="match status" value="1"/>
</dbReference>
<feature type="region of interest" description="Disordered" evidence="1">
    <location>
        <begin position="126"/>
        <end position="165"/>
    </location>
</feature>
<name>A0A9P6CK68_9AGAR</name>
<feature type="domain" description="DH" evidence="2">
    <location>
        <begin position="165"/>
        <end position="388"/>
    </location>
</feature>
<keyword evidence="4" id="KW-1185">Reference proteome</keyword>
<evidence type="ECO:0000313" key="4">
    <source>
        <dbReference type="Proteomes" id="UP000807353"/>
    </source>
</evidence>
<reference evidence="3" key="1">
    <citation type="submission" date="2020-11" db="EMBL/GenBank/DDBJ databases">
        <authorList>
            <consortium name="DOE Joint Genome Institute"/>
            <person name="Ahrendt S."/>
            <person name="Riley R."/>
            <person name="Andreopoulos W."/>
            <person name="Labutti K."/>
            <person name="Pangilinan J."/>
            <person name="Ruiz-Duenas F.J."/>
            <person name="Barrasa J.M."/>
            <person name="Sanchez-Garcia M."/>
            <person name="Camarero S."/>
            <person name="Miyauchi S."/>
            <person name="Serrano A."/>
            <person name="Linde D."/>
            <person name="Babiker R."/>
            <person name="Drula E."/>
            <person name="Ayuso-Fernandez I."/>
            <person name="Pacheco R."/>
            <person name="Padilla G."/>
            <person name="Ferreira P."/>
            <person name="Barriuso J."/>
            <person name="Kellner H."/>
            <person name="Castanera R."/>
            <person name="Alfaro M."/>
            <person name="Ramirez L."/>
            <person name="Pisabarro A.G."/>
            <person name="Kuo A."/>
            <person name="Tritt A."/>
            <person name="Lipzen A."/>
            <person name="He G."/>
            <person name="Yan M."/>
            <person name="Ng V."/>
            <person name="Cullen D."/>
            <person name="Martin F."/>
            <person name="Rosso M.-N."/>
            <person name="Henrissat B."/>
            <person name="Hibbett D."/>
            <person name="Martinez A.T."/>
            <person name="Grigoriev I.V."/>
        </authorList>
    </citation>
    <scope>NUCLEOTIDE SEQUENCE</scope>
    <source>
        <strain evidence="3">CBS 247.69</strain>
    </source>
</reference>
<feature type="region of interest" description="Disordered" evidence="1">
    <location>
        <begin position="201"/>
        <end position="237"/>
    </location>
</feature>
<dbReference type="InterPro" id="IPR051492">
    <property type="entry name" value="Dynamin-Rho_GEF"/>
</dbReference>
<sequence length="1009" mass="109747">MADVETAAEGGSVQGPSHEITSPRSRRVGIASPPPGFALSTSPPIPVRSPLRPVGRSLSNASTSTTTSTLAPTTTVTTARPQAFTRPATPPLLDIDDLASIVEDAIPLPFQMRHRSFLSLSGPDRHPTFKPLPSRPESPISVSLDDSHESGYQPPPPPPPPPMTKRQHALLELLSSERAYASDLALIREVHMPLALGQPVPLHPVPPSPPNSSASSSRTFSTASDSSSSTNGPPMTPEDARIIFNNIAELAIFSDRFCEAIELALGSLLEGGTGEDRVGALFADIIPELERPYKQYITRHPAALTHLGALPQTPALTAYLAHTQTVASSHSHAWDLASLLIKPVQRLLKYPLLLAAIIDETPDTHPDKINLQNARKSMEEVARNVNEGRRRAEVVKEVLTAKKKGVNVGVAASVNLTKMKSLRHGSKSQSVGDANGEAVQVERLHAELKRIDVFVQQLARNIVDWSKTMRNVIASLRIWAISFGKVIGISAAQGSEAFDAFMSVVADHLTPLCTTLEERINDRLLKEIAHLLATMNQPLKLLASMSEQEPYHYHLLTMNVSAKNRPPATLLEASTNYLALRGQLAAELPHYLTLLHRGLAVFIRKLAEIQAAFWQDTRDHWADLWEMLRVEGEMNAGHAETVGVWRMRWADVDEVMGALNINQAKKLYQDPPGYLESQMQMQGAPGKRSAPVVNMLAALEPIHGAVAPYAVSGPLPLARSTKTRARGSSDASVATTFTAKRSDTSTNASKKSGGRVSTDSLPVGKTPQKRRTEEFVDYMAPASPPASAAHPRTKTGIPRTKSMPLPSERTMSHRSSASSKTLVGGEGDSGSSSVRHSQELPEDSTDRGRTSRKPSLRRKFTESFRQRSLSKNNPTPSSPTSFFDDFEDIPSSPRFPPPIPQPPPPQTPTNAFTSTQRDSWVTKRAKYVCQVVHGCQPPAAVSYFSFPFFTLVEGHLYEVLQEAGHPSIHPKLPLYVDDGEDCLLLCRDEDGNVGWALASFLAPLGVTPD</sequence>
<dbReference type="Gene3D" id="1.20.1270.60">
    <property type="entry name" value="Arfaptin homology (AH) domain/BAR domain"/>
    <property type="match status" value="1"/>
</dbReference>
<dbReference type="InterPro" id="IPR000219">
    <property type="entry name" value="DH_dom"/>
</dbReference>
<dbReference type="AlphaFoldDB" id="A0A9P6CK68"/>
<feature type="compositionally biased region" description="Basic and acidic residues" evidence="1">
    <location>
        <begin position="836"/>
        <end position="849"/>
    </location>
</feature>
<dbReference type="EMBL" id="MU150261">
    <property type="protein sequence ID" value="KAF9463539.1"/>
    <property type="molecule type" value="Genomic_DNA"/>
</dbReference>
<dbReference type="SUPFAM" id="SSF48065">
    <property type="entry name" value="DBL homology domain (DH-domain)"/>
    <property type="match status" value="1"/>
</dbReference>
<evidence type="ECO:0000259" key="2">
    <source>
        <dbReference type="PROSITE" id="PS50010"/>
    </source>
</evidence>
<feature type="compositionally biased region" description="Pro residues" evidence="1">
    <location>
        <begin position="893"/>
        <end position="907"/>
    </location>
</feature>
<protein>
    <recommendedName>
        <fullName evidence="2">DH domain-containing protein</fullName>
    </recommendedName>
</protein>
<feature type="region of interest" description="Disordered" evidence="1">
    <location>
        <begin position="1"/>
        <end position="91"/>
    </location>
</feature>
<dbReference type="PANTHER" id="PTHR22834:SF20">
    <property type="entry name" value="SH3 DOMAIN-CONTAINING PROTEIN"/>
    <property type="match status" value="1"/>
</dbReference>